<dbReference type="NCBIfam" id="NF033788">
    <property type="entry name" value="HTH_metalloreg"/>
    <property type="match status" value="1"/>
</dbReference>
<keyword evidence="3" id="KW-0804">Transcription</keyword>
<dbReference type="AlphaFoldDB" id="A0A543KQG0"/>
<reference evidence="5 6" key="1">
    <citation type="submission" date="2019-06" db="EMBL/GenBank/DDBJ databases">
        <title>Sequencing the genomes of 1000 actinobacteria strains.</title>
        <authorList>
            <person name="Klenk H.-P."/>
        </authorList>
    </citation>
    <scope>NUCLEOTIDE SEQUENCE [LARGE SCALE GENOMIC DNA]</scope>
    <source>
        <strain evidence="5 6">DSM 12362</strain>
    </source>
</reference>
<dbReference type="InterPro" id="IPR036388">
    <property type="entry name" value="WH-like_DNA-bd_sf"/>
</dbReference>
<evidence type="ECO:0000256" key="1">
    <source>
        <dbReference type="ARBA" id="ARBA00023015"/>
    </source>
</evidence>
<dbReference type="InterPro" id="IPR036390">
    <property type="entry name" value="WH_DNA-bd_sf"/>
</dbReference>
<dbReference type="Pfam" id="PF01022">
    <property type="entry name" value="HTH_5"/>
    <property type="match status" value="1"/>
</dbReference>
<accession>A0A543KQG0</accession>
<evidence type="ECO:0000313" key="5">
    <source>
        <dbReference type="EMBL" id="TQM97320.1"/>
    </source>
</evidence>
<dbReference type="PROSITE" id="PS50987">
    <property type="entry name" value="HTH_ARSR_2"/>
    <property type="match status" value="1"/>
</dbReference>
<comment type="caution">
    <text evidence="5">The sequence shown here is derived from an EMBL/GenBank/DDBJ whole genome shotgun (WGS) entry which is preliminary data.</text>
</comment>
<keyword evidence="1" id="KW-0805">Transcription regulation</keyword>
<evidence type="ECO:0000259" key="4">
    <source>
        <dbReference type="PROSITE" id="PS50987"/>
    </source>
</evidence>
<gene>
    <name evidence="5" type="ORF">FB476_2227</name>
</gene>
<dbReference type="GO" id="GO:0003700">
    <property type="term" value="F:DNA-binding transcription factor activity"/>
    <property type="evidence" value="ECO:0007669"/>
    <property type="project" value="InterPro"/>
</dbReference>
<dbReference type="GO" id="GO:0003677">
    <property type="term" value="F:DNA binding"/>
    <property type="evidence" value="ECO:0007669"/>
    <property type="project" value="UniProtKB-KW"/>
</dbReference>
<dbReference type="EMBL" id="VFPU01000001">
    <property type="protein sequence ID" value="TQM97320.1"/>
    <property type="molecule type" value="Genomic_DNA"/>
</dbReference>
<name>A0A543KQG0_9MICO</name>
<evidence type="ECO:0000313" key="6">
    <source>
        <dbReference type="Proteomes" id="UP000315133"/>
    </source>
</evidence>
<feature type="domain" description="HTH arsR-type" evidence="4">
    <location>
        <begin position="31"/>
        <end position="131"/>
    </location>
</feature>
<dbReference type="InterPro" id="IPR011991">
    <property type="entry name" value="ArsR-like_HTH"/>
</dbReference>
<dbReference type="PANTHER" id="PTHR33154:SF18">
    <property type="entry name" value="ARSENICAL RESISTANCE OPERON REPRESSOR"/>
    <property type="match status" value="1"/>
</dbReference>
<dbReference type="Proteomes" id="UP000315133">
    <property type="component" value="Unassembled WGS sequence"/>
</dbReference>
<proteinExistence type="predicted"/>
<dbReference type="SMART" id="SM00418">
    <property type="entry name" value="HTH_ARSR"/>
    <property type="match status" value="1"/>
</dbReference>
<keyword evidence="6" id="KW-1185">Reference proteome</keyword>
<dbReference type="Gene3D" id="1.10.10.10">
    <property type="entry name" value="Winged helix-like DNA-binding domain superfamily/Winged helix DNA-binding domain"/>
    <property type="match status" value="1"/>
</dbReference>
<dbReference type="SUPFAM" id="SSF46785">
    <property type="entry name" value="Winged helix' DNA-binding domain"/>
    <property type="match status" value="1"/>
</dbReference>
<protein>
    <submittedName>
        <fullName evidence="5">ArsR family transcriptional regulator</fullName>
    </submittedName>
</protein>
<dbReference type="InterPro" id="IPR001845">
    <property type="entry name" value="HTH_ArsR_DNA-bd_dom"/>
</dbReference>
<sequence>MWAYAGAMTQVQGSVVSVNDECCAGADCELMPKHEAEELATVLRALADPTRVRLLQYLAESALGTACACHLPDALGITQPTLSHHMRKLHDAGLVERERRGRWVHYTVRPEALARVRSFLDLPVSGVRERCC</sequence>
<dbReference type="PRINTS" id="PR00778">
    <property type="entry name" value="HTHARSR"/>
</dbReference>
<evidence type="ECO:0000256" key="2">
    <source>
        <dbReference type="ARBA" id="ARBA00023125"/>
    </source>
</evidence>
<organism evidence="5 6">
    <name type="scientific">Ornithinimicrobium humiphilum</name>
    <dbReference type="NCBI Taxonomy" id="125288"/>
    <lineage>
        <taxon>Bacteria</taxon>
        <taxon>Bacillati</taxon>
        <taxon>Actinomycetota</taxon>
        <taxon>Actinomycetes</taxon>
        <taxon>Micrococcales</taxon>
        <taxon>Ornithinimicrobiaceae</taxon>
        <taxon>Ornithinimicrobium</taxon>
    </lineage>
</organism>
<dbReference type="InterPro" id="IPR051081">
    <property type="entry name" value="HTH_MetalResp_TranReg"/>
</dbReference>
<dbReference type="CDD" id="cd00090">
    <property type="entry name" value="HTH_ARSR"/>
    <property type="match status" value="1"/>
</dbReference>
<evidence type="ECO:0000256" key="3">
    <source>
        <dbReference type="ARBA" id="ARBA00023163"/>
    </source>
</evidence>
<dbReference type="PANTHER" id="PTHR33154">
    <property type="entry name" value="TRANSCRIPTIONAL REGULATOR, ARSR FAMILY"/>
    <property type="match status" value="1"/>
</dbReference>
<keyword evidence="2" id="KW-0238">DNA-binding</keyword>